<reference evidence="1 2" key="1">
    <citation type="submission" date="2019-08" db="EMBL/GenBank/DDBJ databases">
        <title>Archangium and Cystobacter genomes.</title>
        <authorList>
            <person name="Chen I.-C.K."/>
            <person name="Wielgoss S."/>
        </authorList>
    </citation>
    <scope>NUCLEOTIDE SEQUENCE [LARGE SCALE GENOMIC DNA]</scope>
    <source>
        <strain evidence="1 2">Cbm 6</strain>
    </source>
</reference>
<evidence type="ECO:0000313" key="1">
    <source>
        <dbReference type="EMBL" id="WNG44059.1"/>
    </source>
</evidence>
<organism evidence="1 2">
    <name type="scientific">Archangium minus</name>
    <dbReference type="NCBI Taxonomy" id="83450"/>
    <lineage>
        <taxon>Bacteria</taxon>
        <taxon>Pseudomonadati</taxon>
        <taxon>Myxococcota</taxon>
        <taxon>Myxococcia</taxon>
        <taxon>Myxococcales</taxon>
        <taxon>Cystobacterineae</taxon>
        <taxon>Archangiaceae</taxon>
        <taxon>Archangium</taxon>
    </lineage>
</organism>
<sequence>MLPVLPSTPLAILALLFLRGASRGEPSTGAACEDVQRLELALTPTNAALELCVSPGLVTSLRFDAPSIVELQDEVRFEEVVRSRRLLTLMPPPDMAPGERLRLTVHFEGDTTSSGSTFVLVAHPGRATHQVEVYRDRRTRESFQQEVIQERARNGQLREELARTQALLGQSGGLRSLLASKTIDLNGVRAQVLEAQVSGPSKGELSLVSGTSYRAELSVAADVLLMNSGSEPWMVAGASLVDARGEEIKGVKFQQDEVIAPAQVKSVIVEVAVTREQARGEWTLKLWDAGGRAITISKVTFP</sequence>
<name>A0ABY9WLM2_9BACT</name>
<dbReference type="InterPro" id="IPR011754">
    <property type="entry name" value="Mxa_paralog_2268"/>
</dbReference>
<dbReference type="EMBL" id="CP043494">
    <property type="protein sequence ID" value="WNG44059.1"/>
    <property type="molecule type" value="Genomic_DNA"/>
</dbReference>
<dbReference type="NCBIfam" id="TIGR02268">
    <property type="entry name" value="Myxococcus xanthus paralogous family TIGR02268"/>
    <property type="match status" value="1"/>
</dbReference>
<proteinExistence type="predicted"/>
<accession>A0ABY9WLM2</accession>
<dbReference type="Pfam" id="PF09544">
    <property type="entry name" value="DUF2381"/>
    <property type="match status" value="1"/>
</dbReference>
<dbReference type="Proteomes" id="UP001611383">
    <property type="component" value="Chromosome"/>
</dbReference>
<keyword evidence="2" id="KW-1185">Reference proteome</keyword>
<evidence type="ECO:0000313" key="2">
    <source>
        <dbReference type="Proteomes" id="UP001611383"/>
    </source>
</evidence>
<gene>
    <name evidence="1" type="ORF">F0U60_08080</name>
</gene>
<protein>
    <submittedName>
        <fullName evidence="1">DUF2381 family protein</fullName>
    </submittedName>
</protein>